<feature type="region of interest" description="Disordered" evidence="3">
    <location>
        <begin position="309"/>
        <end position="359"/>
    </location>
</feature>
<dbReference type="PRINTS" id="PR00401">
    <property type="entry name" value="SH2DOMAIN"/>
</dbReference>
<feature type="region of interest" description="Disordered" evidence="3">
    <location>
        <begin position="530"/>
        <end position="562"/>
    </location>
</feature>
<dbReference type="EMBL" id="JAZGQO010000010">
    <property type="protein sequence ID" value="KAK6177654.1"/>
    <property type="molecule type" value="Genomic_DNA"/>
</dbReference>
<name>A0AAN8JL94_PATCE</name>
<dbReference type="Proteomes" id="UP001347796">
    <property type="component" value="Unassembled WGS sequence"/>
</dbReference>
<dbReference type="Gene3D" id="2.30.29.30">
    <property type="entry name" value="Pleckstrin-homology domain (PH domain)/Phosphotyrosine-binding domain (PTB)"/>
    <property type="match status" value="1"/>
</dbReference>
<dbReference type="PROSITE" id="PS01179">
    <property type="entry name" value="PID"/>
    <property type="match status" value="1"/>
</dbReference>
<feature type="region of interest" description="Disordered" evidence="3">
    <location>
        <begin position="707"/>
        <end position="729"/>
    </location>
</feature>
<feature type="region of interest" description="Disordered" evidence="3">
    <location>
        <begin position="427"/>
        <end position="494"/>
    </location>
</feature>
<dbReference type="InterPro" id="IPR006020">
    <property type="entry name" value="PTB/PI_dom"/>
</dbReference>
<dbReference type="AlphaFoldDB" id="A0AAN8JL94"/>
<dbReference type="SUPFAM" id="SSF55550">
    <property type="entry name" value="SH2 domain"/>
    <property type="match status" value="1"/>
</dbReference>
<evidence type="ECO:0000256" key="2">
    <source>
        <dbReference type="PROSITE-ProRule" id="PRU00191"/>
    </source>
</evidence>
<feature type="compositionally biased region" description="Polar residues" evidence="3">
    <location>
        <begin position="347"/>
        <end position="359"/>
    </location>
</feature>
<feature type="compositionally biased region" description="Polar residues" evidence="3">
    <location>
        <begin position="309"/>
        <end position="319"/>
    </location>
</feature>
<dbReference type="InterPro" id="IPR011993">
    <property type="entry name" value="PH-like_dom_sf"/>
</dbReference>
<protein>
    <submittedName>
        <fullName evidence="6">Uncharacterized protein</fullName>
    </submittedName>
</protein>
<feature type="domain" description="SH2" evidence="5">
    <location>
        <begin position="615"/>
        <end position="710"/>
    </location>
</feature>
<organism evidence="6 7">
    <name type="scientific">Patella caerulea</name>
    <name type="common">Rayed Mediterranean limpet</name>
    <dbReference type="NCBI Taxonomy" id="87958"/>
    <lineage>
        <taxon>Eukaryota</taxon>
        <taxon>Metazoa</taxon>
        <taxon>Spiralia</taxon>
        <taxon>Lophotrochozoa</taxon>
        <taxon>Mollusca</taxon>
        <taxon>Gastropoda</taxon>
        <taxon>Patellogastropoda</taxon>
        <taxon>Patelloidea</taxon>
        <taxon>Patellidae</taxon>
        <taxon>Patella</taxon>
    </lineage>
</organism>
<evidence type="ECO:0000259" key="4">
    <source>
        <dbReference type="PROSITE" id="PS01179"/>
    </source>
</evidence>
<proteinExistence type="predicted"/>
<dbReference type="Pfam" id="PF00017">
    <property type="entry name" value="SH2"/>
    <property type="match status" value="1"/>
</dbReference>
<dbReference type="CDD" id="cd13157">
    <property type="entry name" value="PTB_tensin-related"/>
    <property type="match status" value="1"/>
</dbReference>
<accession>A0AAN8JL94</accession>
<feature type="region of interest" description="Disordered" evidence="3">
    <location>
        <begin position="1"/>
        <end position="33"/>
    </location>
</feature>
<dbReference type="PANTHER" id="PTHR15832:SF2">
    <property type="entry name" value="SH2 DOMAIN-CONTAINING PROTEIN"/>
    <property type="match status" value="1"/>
</dbReference>
<evidence type="ECO:0000313" key="6">
    <source>
        <dbReference type="EMBL" id="KAK6177654.1"/>
    </source>
</evidence>
<feature type="compositionally biased region" description="Polar residues" evidence="3">
    <location>
        <begin position="448"/>
        <end position="462"/>
    </location>
</feature>
<evidence type="ECO:0000313" key="7">
    <source>
        <dbReference type="Proteomes" id="UP001347796"/>
    </source>
</evidence>
<dbReference type="SMART" id="SM00252">
    <property type="entry name" value="SH2"/>
    <property type="match status" value="1"/>
</dbReference>
<keyword evidence="7" id="KW-1185">Reference proteome</keyword>
<feature type="compositionally biased region" description="Polar residues" evidence="3">
    <location>
        <begin position="469"/>
        <end position="479"/>
    </location>
</feature>
<feature type="compositionally biased region" description="Polar residues" evidence="3">
    <location>
        <begin position="544"/>
        <end position="555"/>
    </location>
</feature>
<sequence>MHLLKQKKHSDINDDMEPLEQKESVAKYQRTDSGSDSVFVAELRKENFRPDDLPDGACYRPKSVSTSESNDQTAVRPAKYIGSFSVIGRDQAARAEYVQKELEGMRTVRQSKDVLLIISLSGIKVCSGDGQSVHMAHALKRISYATCDPDWCQFSVLAREPKGQMNVQFCHAFITNTQEETEELNAIVGNAFQMAYAKQRQRQPTFNEIIEQQVMEQQAKFKEFEKQEQRNLQAKLNEIATPTPFSEKAFQHLELRRQMSEEMAAEKERDLVVGKNKVWLLGYSPKKVVYYAKQVVDKVKHRSPVEASTLQLRRTTSPPSGAIQCRESSYDPRSSINQSAAAAAAKRNSTPASVPSLTNQHQSISVAAMKNSVEINHNNAKIKGSPVTALKDEIDRRFLSNGSAISSSNVRESYPSTSAYKREEVKMRHHQTRMVNRPLPAVPANGSPRGSPQHRLSGQQWRSFDDDNLQSARSTNGINDTPKRKPPRPMSEIATGTLYDNRFPLNGFGHSQVAEEGGFYIYGPNPNSAGGEMMENQNHKRNGACNNQPNQNKGNQRSREEENKDFLRYQNDSPFQADKADDPDRSGFKAKQGLESLMCLDRSHIEDETLRHAPWYQAGIPREIALEILQQEEIGSFIVRDSTTHPGCFALSVRVPKFENQNGISHYLILKTQKGVKLKGLDKVWTNLTALVTHHTVMPEMLPCTLRLPRNSTNPTFKDSDKDDREDDPDYQRLADFSTMMSQLKM</sequence>
<dbReference type="SMART" id="SM00462">
    <property type="entry name" value="PTB"/>
    <property type="match status" value="1"/>
</dbReference>
<keyword evidence="1 2" id="KW-0727">SH2 domain</keyword>
<dbReference type="SUPFAM" id="SSF50729">
    <property type="entry name" value="PH domain-like"/>
    <property type="match status" value="1"/>
</dbReference>
<evidence type="ECO:0000256" key="1">
    <source>
        <dbReference type="ARBA" id="ARBA00022999"/>
    </source>
</evidence>
<dbReference type="Pfam" id="PF00640">
    <property type="entry name" value="PID"/>
    <property type="match status" value="1"/>
</dbReference>
<evidence type="ECO:0000256" key="3">
    <source>
        <dbReference type="SAM" id="MobiDB-lite"/>
    </source>
</evidence>
<feature type="domain" description="PID" evidence="4">
    <location>
        <begin position="78"/>
        <end position="204"/>
    </location>
</feature>
<dbReference type="InterPro" id="IPR000980">
    <property type="entry name" value="SH2"/>
</dbReference>
<evidence type="ECO:0000259" key="5">
    <source>
        <dbReference type="PROSITE" id="PS50001"/>
    </source>
</evidence>
<comment type="caution">
    <text evidence="6">The sequence shown here is derived from an EMBL/GenBank/DDBJ whole genome shotgun (WGS) entry which is preliminary data.</text>
</comment>
<dbReference type="InterPro" id="IPR036860">
    <property type="entry name" value="SH2_dom_sf"/>
</dbReference>
<gene>
    <name evidence="6" type="ORF">SNE40_015712</name>
</gene>
<dbReference type="PANTHER" id="PTHR15832">
    <property type="entry name" value="SHC (SRC HOMOLOGY DOMAIN C-TERMINAL) ADAPTOR HOMOLOG"/>
    <property type="match status" value="1"/>
</dbReference>
<dbReference type="Gene3D" id="3.30.505.10">
    <property type="entry name" value="SH2 domain"/>
    <property type="match status" value="1"/>
</dbReference>
<reference evidence="6 7" key="1">
    <citation type="submission" date="2024-01" db="EMBL/GenBank/DDBJ databases">
        <title>The genome of the rayed Mediterranean limpet Patella caerulea (Linnaeus, 1758).</title>
        <authorList>
            <person name="Anh-Thu Weber A."/>
            <person name="Halstead-Nussloch G."/>
        </authorList>
    </citation>
    <scope>NUCLEOTIDE SEQUENCE [LARGE SCALE GENOMIC DNA]</scope>
    <source>
        <strain evidence="6">AATW-2023a</strain>
        <tissue evidence="6">Whole specimen</tissue>
    </source>
</reference>
<dbReference type="PROSITE" id="PS50001">
    <property type="entry name" value="SH2"/>
    <property type="match status" value="1"/>
</dbReference>